<evidence type="ECO:0000259" key="7">
    <source>
        <dbReference type="Pfam" id="PF07731"/>
    </source>
</evidence>
<dbReference type="Pfam" id="PF07731">
    <property type="entry name" value="Cu-oxidase_2"/>
    <property type="match status" value="1"/>
</dbReference>
<dbReference type="InterPro" id="IPR017762">
    <property type="entry name" value="Multicopper_oxidase_fun"/>
</dbReference>
<evidence type="ECO:0000256" key="4">
    <source>
        <dbReference type="ARBA" id="ARBA00023008"/>
    </source>
</evidence>
<dbReference type="NCBIfam" id="TIGR03390">
    <property type="entry name" value="ascorbOXfungal"/>
    <property type="match status" value="1"/>
</dbReference>
<dbReference type="InterPro" id="IPR011706">
    <property type="entry name" value="Cu-oxidase_C"/>
</dbReference>
<dbReference type="InterPro" id="IPR008972">
    <property type="entry name" value="Cupredoxin"/>
</dbReference>
<evidence type="ECO:0000259" key="8">
    <source>
        <dbReference type="Pfam" id="PF07732"/>
    </source>
</evidence>
<keyword evidence="3" id="KW-0560">Oxidoreductase</keyword>
<evidence type="ECO:0000256" key="2">
    <source>
        <dbReference type="ARBA" id="ARBA00022723"/>
    </source>
</evidence>
<evidence type="ECO:0000313" key="9">
    <source>
        <dbReference type="EMBL" id="EMR62793.1"/>
    </source>
</evidence>
<keyword evidence="10" id="KW-1185">Reference proteome</keyword>
<sequence length="624" mass="68537">MFTLRRSLSDTRAYLPLFAFLGLISAVGGVTTQVHDASFTPGAVLHISAQNISIGGIERYSTLINESLPAPELRLPEGEVVWIRVYNDMTEQNTTIHWHGLAQAASPFSDGTPLASQWPIPPQHFFDYELQVPNGSAGTYFYHSHVGFQAVTAAGPLIIEDKGERPYPTDGERTIFVHGLWNETDAQVEQGVNSNPLAWPGETNGIMINGKTISDFGIVDDSTAGLAVIEVDPGKTYRLRFIGSMALSYTALAFESHDELQVIEADGSYTKPAPTEIIQIGGGQRFSTLLQTKSCEELRDLGKLDFYIQTETRERDYTVTNYAILRYTNTCGSGDSSSSSSSTSFADPLPTDSYPTQKPIDMPPTINGFLDYQLQPLAPNDFPSASEVTRRVVLNAQVFEDGYYMWRDSNVSWGEGPLGGAAPHTVPETPYLVGLYLNQTEYLPDYDAAVANGGVDPRTQTFPARIGEVLEIVIQNLGAESRTGLAAGMIDVHPFHAHGGHVYDAGSGPGPWSSEIMERQLEGTQPVLRDTTMLFRYNETAAPFAKSGWRAWRLRIEDPGVWMIHCHWLQHMAQGMQTVWVFGDAEDILTVPRPEVEGYLAYGGDVYGNATHDPVAVHFSEVAT</sequence>
<comment type="similarity">
    <text evidence="1">Belongs to the multicopper oxidase family.</text>
</comment>
<dbReference type="InterPro" id="IPR011707">
    <property type="entry name" value="Cu-oxidase-like_N"/>
</dbReference>
<dbReference type="InterPro" id="IPR045087">
    <property type="entry name" value="Cu-oxidase_fam"/>
</dbReference>
<dbReference type="PANTHER" id="PTHR11709:SF394">
    <property type="entry name" value="FI03373P-RELATED"/>
    <property type="match status" value="1"/>
</dbReference>
<keyword evidence="2" id="KW-0479">Metal-binding</keyword>
<dbReference type="GO" id="GO:0016491">
    <property type="term" value="F:oxidoreductase activity"/>
    <property type="evidence" value="ECO:0007669"/>
    <property type="project" value="UniProtKB-KW"/>
</dbReference>
<evidence type="ECO:0000256" key="3">
    <source>
        <dbReference type="ARBA" id="ARBA00023002"/>
    </source>
</evidence>
<dbReference type="GO" id="GO:0005507">
    <property type="term" value="F:copper ion binding"/>
    <property type="evidence" value="ECO:0007669"/>
    <property type="project" value="InterPro"/>
</dbReference>
<dbReference type="PROSITE" id="PS00080">
    <property type="entry name" value="MULTICOPPER_OXIDASE2"/>
    <property type="match status" value="1"/>
</dbReference>
<dbReference type="SUPFAM" id="SSF49503">
    <property type="entry name" value="Cupredoxins"/>
    <property type="match status" value="3"/>
</dbReference>
<dbReference type="InterPro" id="IPR033138">
    <property type="entry name" value="Cu_oxidase_CS"/>
</dbReference>
<proteinExistence type="inferred from homology"/>
<feature type="domain" description="Plastocyanin-like" evidence="7">
    <location>
        <begin position="454"/>
        <end position="581"/>
    </location>
</feature>
<dbReference type="HOGENOM" id="CLU_006504_8_3_1"/>
<organism evidence="9 10">
    <name type="scientific">Eutypa lata (strain UCR-EL1)</name>
    <name type="common">Grapevine dieback disease fungus</name>
    <name type="synonym">Eutypa armeniacae</name>
    <dbReference type="NCBI Taxonomy" id="1287681"/>
    <lineage>
        <taxon>Eukaryota</taxon>
        <taxon>Fungi</taxon>
        <taxon>Dikarya</taxon>
        <taxon>Ascomycota</taxon>
        <taxon>Pezizomycotina</taxon>
        <taxon>Sordariomycetes</taxon>
        <taxon>Xylariomycetidae</taxon>
        <taxon>Xylariales</taxon>
        <taxon>Diatrypaceae</taxon>
        <taxon>Eutypa</taxon>
    </lineage>
</organism>
<gene>
    <name evidence="9" type="ORF">UCREL1_10277</name>
</gene>
<dbReference type="PANTHER" id="PTHR11709">
    <property type="entry name" value="MULTI-COPPER OXIDASE"/>
    <property type="match status" value="1"/>
</dbReference>
<feature type="region of interest" description="Disordered" evidence="5">
    <location>
        <begin position="332"/>
        <end position="359"/>
    </location>
</feature>
<dbReference type="EMBL" id="KB707371">
    <property type="protein sequence ID" value="EMR62793.1"/>
    <property type="molecule type" value="Genomic_DNA"/>
</dbReference>
<evidence type="ECO:0000313" key="10">
    <source>
        <dbReference type="Proteomes" id="UP000012174"/>
    </source>
</evidence>
<evidence type="ECO:0000256" key="5">
    <source>
        <dbReference type="SAM" id="MobiDB-lite"/>
    </source>
</evidence>
<name>M7SF02_EUTLA</name>
<dbReference type="Gene3D" id="2.60.40.420">
    <property type="entry name" value="Cupredoxins - blue copper proteins"/>
    <property type="match status" value="3"/>
</dbReference>
<evidence type="ECO:0000259" key="6">
    <source>
        <dbReference type="Pfam" id="PF00394"/>
    </source>
</evidence>
<dbReference type="Pfam" id="PF07732">
    <property type="entry name" value="Cu-oxidase_3"/>
    <property type="match status" value="1"/>
</dbReference>
<feature type="compositionally biased region" description="Low complexity" evidence="5">
    <location>
        <begin position="332"/>
        <end position="344"/>
    </location>
</feature>
<dbReference type="AlphaFoldDB" id="M7SF02"/>
<dbReference type="OMA" id="QWPIAPH"/>
<feature type="domain" description="Plastocyanin-like" evidence="8">
    <location>
        <begin position="49"/>
        <end position="162"/>
    </location>
</feature>
<dbReference type="OrthoDB" id="2121828at2759"/>
<dbReference type="Proteomes" id="UP000012174">
    <property type="component" value="Unassembled WGS sequence"/>
</dbReference>
<feature type="domain" description="Plastocyanin-like" evidence="6">
    <location>
        <begin position="175"/>
        <end position="329"/>
    </location>
</feature>
<protein>
    <submittedName>
        <fullName evidence="9">Putative l-ascorbate oxidase protein</fullName>
    </submittedName>
</protein>
<dbReference type="PROSITE" id="PS00079">
    <property type="entry name" value="MULTICOPPER_OXIDASE1"/>
    <property type="match status" value="1"/>
</dbReference>
<keyword evidence="4" id="KW-0186">Copper</keyword>
<dbReference type="InterPro" id="IPR001117">
    <property type="entry name" value="Cu-oxidase_2nd"/>
</dbReference>
<dbReference type="eggNOG" id="KOG1263">
    <property type="taxonomic scope" value="Eukaryota"/>
</dbReference>
<reference evidence="10" key="1">
    <citation type="journal article" date="2013" name="Genome Announc.">
        <title>Draft genome sequence of the grapevine dieback fungus Eutypa lata UCR-EL1.</title>
        <authorList>
            <person name="Blanco-Ulate B."/>
            <person name="Rolshausen P.E."/>
            <person name="Cantu D."/>
        </authorList>
    </citation>
    <scope>NUCLEOTIDE SEQUENCE [LARGE SCALE GENOMIC DNA]</scope>
    <source>
        <strain evidence="10">UCR-EL1</strain>
    </source>
</reference>
<evidence type="ECO:0000256" key="1">
    <source>
        <dbReference type="ARBA" id="ARBA00010609"/>
    </source>
</evidence>
<dbReference type="InterPro" id="IPR002355">
    <property type="entry name" value="Cu_oxidase_Cu_BS"/>
</dbReference>
<accession>M7SF02</accession>
<dbReference type="Pfam" id="PF00394">
    <property type="entry name" value="Cu-oxidase"/>
    <property type="match status" value="1"/>
</dbReference>
<dbReference type="KEGG" id="ela:UCREL1_10277"/>
<dbReference type="STRING" id="1287681.M7SF02"/>